<protein>
    <submittedName>
        <fullName evidence="2">Class IV adenylate cyclase</fullName>
    </submittedName>
</protein>
<reference evidence="2 3" key="1">
    <citation type="submission" date="2022-06" db="EMBL/GenBank/DDBJ databases">
        <title>Pseudarthrobacter sp. strain RMG13 Genome sequencing and assembly.</title>
        <authorList>
            <person name="Kim I."/>
        </authorList>
    </citation>
    <scope>NUCLEOTIDE SEQUENCE [LARGE SCALE GENOMIC DNA]</scope>
    <source>
        <strain evidence="2 3">RMG13</strain>
    </source>
</reference>
<dbReference type="EMBL" id="JANCLV010000004">
    <property type="protein sequence ID" value="MCP8999594.1"/>
    <property type="molecule type" value="Genomic_DNA"/>
</dbReference>
<dbReference type="CDD" id="cd07890">
    <property type="entry name" value="CYTH-like_AC_IV-like"/>
    <property type="match status" value="1"/>
</dbReference>
<proteinExistence type="predicted"/>
<evidence type="ECO:0000259" key="1">
    <source>
        <dbReference type="PROSITE" id="PS51707"/>
    </source>
</evidence>
<feature type="domain" description="CYTH" evidence="1">
    <location>
        <begin position="2"/>
        <end position="169"/>
    </location>
</feature>
<dbReference type="PROSITE" id="PS51707">
    <property type="entry name" value="CYTH"/>
    <property type="match status" value="1"/>
</dbReference>
<comment type="caution">
    <text evidence="2">The sequence shown here is derived from an EMBL/GenBank/DDBJ whole genome shotgun (WGS) entry which is preliminary data.</text>
</comment>
<name>A0ABT1LNW9_9MICC</name>
<dbReference type="Proteomes" id="UP001524318">
    <property type="component" value="Unassembled WGS sequence"/>
</dbReference>
<dbReference type="PANTHER" id="PTHR21028">
    <property type="entry name" value="SI:CH211-156B7.4"/>
    <property type="match status" value="1"/>
</dbReference>
<dbReference type="SUPFAM" id="SSF55154">
    <property type="entry name" value="CYTH-like phosphatases"/>
    <property type="match status" value="1"/>
</dbReference>
<evidence type="ECO:0000313" key="3">
    <source>
        <dbReference type="Proteomes" id="UP001524318"/>
    </source>
</evidence>
<dbReference type="InterPro" id="IPR023577">
    <property type="entry name" value="CYTH_domain"/>
</dbReference>
<dbReference type="Gene3D" id="2.40.320.10">
    <property type="entry name" value="Hypothetical Protein Pfu-838710-001"/>
    <property type="match status" value="1"/>
</dbReference>
<sequence>MPTNIEIKARVDSLEKLLPVVASLADAGPEHVVQNDTFFSCPNGRLKLRVLRDGRGLLIYYRRADELGPKPSFYVHSETSDPEGLRSVLTDAYGEVGRVRKHRTVFRLGQTRIHLDRVHGLGEFLELEVTVGDTLEPDAAVSEAHRLLAAFGIEDGALVKGAYLDLLDAAETTHMRPCPRG</sequence>
<accession>A0ABT1LNW9</accession>
<dbReference type="InterPro" id="IPR033469">
    <property type="entry name" value="CYTH-like_dom_sf"/>
</dbReference>
<dbReference type="PANTHER" id="PTHR21028:SF2">
    <property type="entry name" value="CYTH DOMAIN-CONTAINING PROTEIN"/>
    <property type="match status" value="1"/>
</dbReference>
<dbReference type="InterPro" id="IPR008173">
    <property type="entry name" value="Adenylyl_cyclase_CyaB"/>
</dbReference>
<evidence type="ECO:0000313" key="2">
    <source>
        <dbReference type="EMBL" id="MCP8999594.1"/>
    </source>
</evidence>
<dbReference type="Pfam" id="PF01928">
    <property type="entry name" value="CYTH"/>
    <property type="match status" value="1"/>
</dbReference>
<gene>
    <name evidence="2" type="ORF">NFC73_07595</name>
</gene>
<organism evidence="2 3">
    <name type="scientific">Pseudarthrobacter humi</name>
    <dbReference type="NCBI Taxonomy" id="2952523"/>
    <lineage>
        <taxon>Bacteria</taxon>
        <taxon>Bacillati</taxon>
        <taxon>Actinomycetota</taxon>
        <taxon>Actinomycetes</taxon>
        <taxon>Micrococcales</taxon>
        <taxon>Micrococcaceae</taxon>
        <taxon>Pseudarthrobacter</taxon>
    </lineage>
</organism>
<dbReference type="SMART" id="SM01118">
    <property type="entry name" value="CYTH"/>
    <property type="match status" value="1"/>
</dbReference>
<dbReference type="RefSeq" id="WP_254749003.1">
    <property type="nucleotide sequence ID" value="NZ_JANCLV010000004.1"/>
</dbReference>
<keyword evidence="3" id="KW-1185">Reference proteome</keyword>